<dbReference type="EMBL" id="MU276077">
    <property type="protein sequence ID" value="KAI0042222.1"/>
    <property type="molecule type" value="Genomic_DNA"/>
</dbReference>
<sequence>MQVPVQTDGLGRVARGDAGRCGRMTRARKSGLAPSSPRASWSRVRCICLSCHWPGSSARRVDHGHCDLEAAKLYWLVHAMTRGYQASAMPVRALDEPSISCRDMFHAGNASHSRRAQETPASGVSGSKHQETIEEMRRLCSAIRSFGVCESEDHGGQVPRVCMALRQARRGAI</sequence>
<reference evidence="1" key="1">
    <citation type="submission" date="2021-02" db="EMBL/GenBank/DDBJ databases">
        <authorList>
            <consortium name="DOE Joint Genome Institute"/>
            <person name="Ahrendt S."/>
            <person name="Looney B.P."/>
            <person name="Miyauchi S."/>
            <person name="Morin E."/>
            <person name="Drula E."/>
            <person name="Courty P.E."/>
            <person name="Chicoki N."/>
            <person name="Fauchery L."/>
            <person name="Kohler A."/>
            <person name="Kuo A."/>
            <person name="Labutti K."/>
            <person name="Pangilinan J."/>
            <person name="Lipzen A."/>
            <person name="Riley R."/>
            <person name="Andreopoulos W."/>
            <person name="He G."/>
            <person name="Johnson J."/>
            <person name="Barry K.W."/>
            <person name="Grigoriev I.V."/>
            <person name="Nagy L."/>
            <person name="Hibbett D."/>
            <person name="Henrissat B."/>
            <person name="Matheny P.B."/>
            <person name="Labbe J."/>
            <person name="Martin F."/>
        </authorList>
    </citation>
    <scope>NUCLEOTIDE SEQUENCE</scope>
    <source>
        <strain evidence="1">FP105234-sp</strain>
    </source>
</reference>
<dbReference type="Proteomes" id="UP000814033">
    <property type="component" value="Unassembled WGS sequence"/>
</dbReference>
<accession>A0ACB8REA3</accession>
<evidence type="ECO:0000313" key="1">
    <source>
        <dbReference type="EMBL" id="KAI0042222.1"/>
    </source>
</evidence>
<reference evidence="1" key="2">
    <citation type="journal article" date="2022" name="New Phytol.">
        <title>Evolutionary transition to the ectomycorrhizal habit in the genomes of a hyperdiverse lineage of mushroom-forming fungi.</title>
        <authorList>
            <person name="Looney B."/>
            <person name="Miyauchi S."/>
            <person name="Morin E."/>
            <person name="Drula E."/>
            <person name="Courty P.E."/>
            <person name="Kohler A."/>
            <person name="Kuo A."/>
            <person name="LaButti K."/>
            <person name="Pangilinan J."/>
            <person name="Lipzen A."/>
            <person name="Riley R."/>
            <person name="Andreopoulos W."/>
            <person name="He G."/>
            <person name="Johnson J."/>
            <person name="Nolan M."/>
            <person name="Tritt A."/>
            <person name="Barry K.W."/>
            <person name="Grigoriev I.V."/>
            <person name="Nagy L.G."/>
            <person name="Hibbett D."/>
            <person name="Henrissat B."/>
            <person name="Matheny P.B."/>
            <person name="Labbe J."/>
            <person name="Martin F.M."/>
        </authorList>
    </citation>
    <scope>NUCLEOTIDE SEQUENCE</scope>
    <source>
        <strain evidence="1">FP105234-sp</strain>
    </source>
</reference>
<proteinExistence type="predicted"/>
<organism evidence="1 2">
    <name type="scientific">Auriscalpium vulgare</name>
    <dbReference type="NCBI Taxonomy" id="40419"/>
    <lineage>
        <taxon>Eukaryota</taxon>
        <taxon>Fungi</taxon>
        <taxon>Dikarya</taxon>
        <taxon>Basidiomycota</taxon>
        <taxon>Agaricomycotina</taxon>
        <taxon>Agaricomycetes</taxon>
        <taxon>Russulales</taxon>
        <taxon>Auriscalpiaceae</taxon>
        <taxon>Auriscalpium</taxon>
    </lineage>
</organism>
<protein>
    <submittedName>
        <fullName evidence="1">Uncharacterized protein</fullName>
    </submittedName>
</protein>
<keyword evidence="2" id="KW-1185">Reference proteome</keyword>
<gene>
    <name evidence="1" type="ORF">FA95DRAFT_606345</name>
</gene>
<evidence type="ECO:0000313" key="2">
    <source>
        <dbReference type="Proteomes" id="UP000814033"/>
    </source>
</evidence>
<name>A0ACB8REA3_9AGAM</name>
<comment type="caution">
    <text evidence="1">The sequence shown here is derived from an EMBL/GenBank/DDBJ whole genome shotgun (WGS) entry which is preliminary data.</text>
</comment>